<organism evidence="2">
    <name type="scientific">Cacopsylla melanoneura</name>
    <dbReference type="NCBI Taxonomy" id="428564"/>
    <lineage>
        <taxon>Eukaryota</taxon>
        <taxon>Metazoa</taxon>
        <taxon>Ecdysozoa</taxon>
        <taxon>Arthropoda</taxon>
        <taxon>Hexapoda</taxon>
        <taxon>Insecta</taxon>
        <taxon>Pterygota</taxon>
        <taxon>Neoptera</taxon>
        <taxon>Paraneoptera</taxon>
        <taxon>Hemiptera</taxon>
        <taxon>Sternorrhyncha</taxon>
        <taxon>Psylloidea</taxon>
        <taxon>Psyllidae</taxon>
        <taxon>Psyllinae</taxon>
        <taxon>Cacopsylla</taxon>
    </lineage>
</organism>
<feature type="region of interest" description="Disordered" evidence="1">
    <location>
        <begin position="12"/>
        <end position="49"/>
    </location>
</feature>
<accession>A0A8D8V544</accession>
<sequence length="103" mass="12260">MFDGVYHVNHLSSDRHNNHGQNKHFCGQPTKKLQNSKKETRDREKVGQQKREIIKKKLSSVVKRYYFQSYQMTLDFFARGCGFDLCPGRTFLERVEISEKEKF</sequence>
<dbReference type="AlphaFoldDB" id="A0A8D8V544"/>
<protein>
    <submittedName>
        <fullName evidence="2">Uncharacterized protein</fullName>
    </submittedName>
</protein>
<dbReference type="EMBL" id="HBUF01355415">
    <property type="protein sequence ID" value="CAG6717104.1"/>
    <property type="molecule type" value="Transcribed_RNA"/>
</dbReference>
<proteinExistence type="predicted"/>
<feature type="compositionally biased region" description="Basic and acidic residues" evidence="1">
    <location>
        <begin position="36"/>
        <end position="49"/>
    </location>
</feature>
<name>A0A8D8V544_9HEMI</name>
<evidence type="ECO:0000313" key="2">
    <source>
        <dbReference type="EMBL" id="CAG6717104.1"/>
    </source>
</evidence>
<reference evidence="2" key="1">
    <citation type="submission" date="2021-05" db="EMBL/GenBank/DDBJ databases">
        <authorList>
            <person name="Alioto T."/>
            <person name="Alioto T."/>
            <person name="Gomez Garrido J."/>
        </authorList>
    </citation>
    <scope>NUCLEOTIDE SEQUENCE</scope>
</reference>
<evidence type="ECO:0000256" key="1">
    <source>
        <dbReference type="SAM" id="MobiDB-lite"/>
    </source>
</evidence>